<feature type="compositionally biased region" description="Basic and acidic residues" evidence="1">
    <location>
        <begin position="52"/>
        <end position="68"/>
    </location>
</feature>
<evidence type="ECO:0000256" key="1">
    <source>
        <dbReference type="SAM" id="MobiDB-lite"/>
    </source>
</evidence>
<gene>
    <name evidence="4" type="primary">LOC108666269</name>
</gene>
<accession>A0A8B7N5P6</accession>
<organism evidence="3 4">
    <name type="scientific">Hyalella azteca</name>
    <name type="common">Amphipod</name>
    <dbReference type="NCBI Taxonomy" id="294128"/>
    <lineage>
        <taxon>Eukaryota</taxon>
        <taxon>Metazoa</taxon>
        <taxon>Ecdysozoa</taxon>
        <taxon>Arthropoda</taxon>
        <taxon>Crustacea</taxon>
        <taxon>Multicrustacea</taxon>
        <taxon>Malacostraca</taxon>
        <taxon>Eumalacostraca</taxon>
        <taxon>Peracarida</taxon>
        <taxon>Amphipoda</taxon>
        <taxon>Senticaudata</taxon>
        <taxon>Talitrida</taxon>
        <taxon>Talitroidea</taxon>
        <taxon>Hyalellidae</taxon>
        <taxon>Hyalella</taxon>
    </lineage>
</organism>
<dbReference type="AlphaFoldDB" id="A0A8B7N5P6"/>
<feature type="signal peptide" evidence="2">
    <location>
        <begin position="1"/>
        <end position="21"/>
    </location>
</feature>
<protein>
    <submittedName>
        <fullName evidence="4">Protein TsetseEP</fullName>
    </submittedName>
</protein>
<dbReference type="RefSeq" id="XP_018008594.1">
    <property type="nucleotide sequence ID" value="XM_018153105.2"/>
</dbReference>
<evidence type="ECO:0000313" key="4">
    <source>
        <dbReference type="RefSeq" id="XP_018008594.1"/>
    </source>
</evidence>
<dbReference type="Proteomes" id="UP000694843">
    <property type="component" value="Unplaced"/>
</dbReference>
<sequence length="146" mass="14715">MKFSILSALTLALFAVALCRAEGTTADHGAAPEPSAEPSPKAAEAKASPAPDTKHEGSGHHEGPHAEPEAEPEPDSSTHGKPEEASAEPEPEPEHEAAEGDIKPEHQQVVEKPGAASASTLGENGCGSVVTSLALVFAAVAAVMSA</sequence>
<reference evidence="4" key="1">
    <citation type="submission" date="2025-08" db="UniProtKB">
        <authorList>
            <consortium name="RefSeq"/>
        </authorList>
    </citation>
    <scope>IDENTIFICATION</scope>
    <source>
        <tissue evidence="4">Whole organism</tissue>
    </source>
</reference>
<feature type="compositionally biased region" description="Low complexity" evidence="1">
    <location>
        <begin position="31"/>
        <end position="51"/>
    </location>
</feature>
<evidence type="ECO:0000313" key="3">
    <source>
        <dbReference type="Proteomes" id="UP000694843"/>
    </source>
</evidence>
<feature type="compositionally biased region" description="Basic and acidic residues" evidence="1">
    <location>
        <begin position="92"/>
        <end position="109"/>
    </location>
</feature>
<proteinExistence type="predicted"/>
<feature type="chain" id="PRO_5034282559" evidence="2">
    <location>
        <begin position="22"/>
        <end position="146"/>
    </location>
</feature>
<dbReference type="KEGG" id="hazt:108666269"/>
<keyword evidence="3" id="KW-1185">Reference proteome</keyword>
<name>A0A8B7N5P6_HYAAZ</name>
<evidence type="ECO:0000256" key="2">
    <source>
        <dbReference type="SAM" id="SignalP"/>
    </source>
</evidence>
<feature type="region of interest" description="Disordered" evidence="1">
    <location>
        <begin position="24"/>
        <end position="126"/>
    </location>
</feature>
<dbReference type="GeneID" id="108666269"/>
<keyword evidence="2" id="KW-0732">Signal</keyword>